<dbReference type="EMBL" id="JYDV01000184">
    <property type="protein sequence ID" value="KRZ26286.1"/>
    <property type="molecule type" value="Genomic_DNA"/>
</dbReference>
<dbReference type="AlphaFoldDB" id="A0A0V1JXX8"/>
<organism evidence="3 4">
    <name type="scientific">Trichinella pseudospiralis</name>
    <name type="common">Parasitic roundworm</name>
    <dbReference type="NCBI Taxonomy" id="6337"/>
    <lineage>
        <taxon>Eukaryota</taxon>
        <taxon>Metazoa</taxon>
        <taxon>Ecdysozoa</taxon>
        <taxon>Nematoda</taxon>
        <taxon>Enoplea</taxon>
        <taxon>Dorylaimia</taxon>
        <taxon>Trichinellida</taxon>
        <taxon>Trichinellidae</taxon>
        <taxon>Trichinella</taxon>
    </lineage>
</organism>
<evidence type="ECO:0000313" key="3">
    <source>
        <dbReference type="EMBL" id="KRZ39381.1"/>
    </source>
</evidence>
<sequence>MLNSLFIFINVGMHVCFSVALNSLNSSNFSSISYSSSIGFTASILRAVEAVDKFCTFKIFMKKINTHIIDALHRSVVVSEGFDFIQWLTGISWEHPLPTELSEQRQFWKEQL</sequence>
<keyword evidence="1" id="KW-0732">Signal</keyword>
<reference evidence="3 4" key="1">
    <citation type="submission" date="2015-01" db="EMBL/GenBank/DDBJ databases">
        <title>Evolution of Trichinella species and genotypes.</title>
        <authorList>
            <person name="Korhonen P.K."/>
            <person name="Edoardo P."/>
            <person name="Giuseppe L.R."/>
            <person name="Gasser R.B."/>
        </authorList>
    </citation>
    <scope>NUCLEOTIDE SEQUENCE [LARGE SCALE GENOMIC DNA]</scope>
    <source>
        <strain evidence="3">ISS176</strain>
    </source>
</reference>
<protein>
    <submittedName>
        <fullName evidence="3">Uncharacterized protein</fullName>
    </submittedName>
</protein>
<comment type="caution">
    <text evidence="3">The sequence shown here is derived from an EMBL/GenBank/DDBJ whole genome shotgun (WGS) entry which is preliminary data.</text>
</comment>
<evidence type="ECO:0000313" key="2">
    <source>
        <dbReference type="EMBL" id="KRZ26286.1"/>
    </source>
</evidence>
<accession>A0A0V1JXX8</accession>
<name>A0A0V1JXX8_TRIPS</name>
<feature type="chain" id="PRO_5007438632" evidence="1">
    <location>
        <begin position="21"/>
        <end position="112"/>
    </location>
</feature>
<dbReference type="Proteomes" id="UP000054826">
    <property type="component" value="Unassembled WGS sequence"/>
</dbReference>
<proteinExistence type="predicted"/>
<feature type="signal peptide" evidence="1">
    <location>
        <begin position="1"/>
        <end position="20"/>
    </location>
</feature>
<evidence type="ECO:0000313" key="4">
    <source>
        <dbReference type="Proteomes" id="UP000054826"/>
    </source>
</evidence>
<dbReference type="EMBL" id="JYDV01000036">
    <property type="protein sequence ID" value="KRZ39381.1"/>
    <property type="molecule type" value="Genomic_DNA"/>
</dbReference>
<gene>
    <name evidence="2" type="ORF">T4C_1389</name>
    <name evidence="3" type="ORF">T4C_4207</name>
</gene>
<evidence type="ECO:0000256" key="1">
    <source>
        <dbReference type="SAM" id="SignalP"/>
    </source>
</evidence>